<dbReference type="PROSITE" id="PS50297">
    <property type="entry name" value="ANK_REP_REGION"/>
    <property type="match status" value="1"/>
</dbReference>
<evidence type="ECO:0008006" key="7">
    <source>
        <dbReference type="Google" id="ProtNLM"/>
    </source>
</evidence>
<dbReference type="SUPFAM" id="SSF48403">
    <property type="entry name" value="Ankyrin repeat"/>
    <property type="match status" value="1"/>
</dbReference>
<dbReference type="Pfam" id="PF12796">
    <property type="entry name" value="Ank_2"/>
    <property type="match status" value="1"/>
</dbReference>
<keyword evidence="6" id="KW-1185">Reference proteome</keyword>
<accession>A0A7R8AJP4</accession>
<dbReference type="PROSITE" id="PS50088">
    <property type="entry name" value="ANK_REPEAT"/>
    <property type="match status" value="1"/>
</dbReference>
<proteinExistence type="predicted"/>
<dbReference type="InterPro" id="IPR002110">
    <property type="entry name" value="Ankyrin_rpt"/>
</dbReference>
<evidence type="ECO:0000256" key="4">
    <source>
        <dbReference type="SAM" id="MobiDB-lite"/>
    </source>
</evidence>
<evidence type="ECO:0000256" key="3">
    <source>
        <dbReference type="PROSITE-ProRule" id="PRU00023"/>
    </source>
</evidence>
<feature type="compositionally biased region" description="Low complexity" evidence="4">
    <location>
        <begin position="154"/>
        <end position="167"/>
    </location>
</feature>
<dbReference type="AlphaFoldDB" id="A0A7R8AJP4"/>
<evidence type="ECO:0000256" key="2">
    <source>
        <dbReference type="ARBA" id="ARBA00023043"/>
    </source>
</evidence>
<dbReference type="RefSeq" id="XP_041553026.1">
    <property type="nucleotide sequence ID" value="XM_041699997.1"/>
</dbReference>
<feature type="repeat" description="ANK" evidence="3">
    <location>
        <begin position="503"/>
        <end position="535"/>
    </location>
</feature>
<evidence type="ECO:0000313" key="6">
    <source>
        <dbReference type="Proteomes" id="UP000654913"/>
    </source>
</evidence>
<keyword evidence="2 3" id="KW-0040">ANK repeat</keyword>
<keyword evidence="1" id="KW-0677">Repeat</keyword>
<dbReference type="OrthoDB" id="3200163at2759"/>
<feature type="region of interest" description="Disordered" evidence="4">
    <location>
        <begin position="152"/>
        <end position="171"/>
    </location>
</feature>
<sequence length="1008" mass="115043">MAETAGLVFGVASFALQVNDMIGRLQNARKYIRSEARDELESLVQRLEILQHILLSLESVQASRMVNLAINSCQREYSSVDIALQRVSERLSNSRGRRLRVVRHSDRIRDDLRGIGQKLDYVMQPLTCAIGLETRMLVQDIPHIVSSAMVANEQTQTRSSTSETQLSIAEPPSPRTACAYLEPSPRRPRKTDCTVRHCHCSCHSVRRSSARFWAFEYTTPTTFSSECSNPKCTAASYRGNLQFALSRYGIPLMVKAGIEFIAGSGMYSLRPALSTERVVKYTSDGFKALAQFERGLLTLPEVQQKFRDLSRHDASLKHHIHPGGRNYVQELLHYTPAGIGGSAGRFELLEFFACELGMTLENLDQRFLVRCAKWIGEAPHIDLLEAILEYGFDPGLIESPAYEEWPSPCSPDWFAGEFTPDPFFIEYLALLAKASPGFAGLTPLHEIVLLKPPIEVASFLSRSSIHMETNFLGQTPLHMATRDVKIVRLLVQGGHDMDIPDNHGITPLMYAAGMGNTDVVHFLINQGADLFVHDTREKSSFIGYADARGHWQLIMDALDTIQATYPRKVFQYFLFSALMRLIFRRRSMWLPNEWSIYFAKLVARGPDAICNIGFPNGMDETEDNNFLHFISSHEDVEVLVRHGFKLFNQPNSAGNTAIFSLAGILDPTLLQSLLGHGTNINHVNHKGRTLLILLLKKMNYMSHRAFDVMDCVRICLRSGLDIFLSDCCRCPCSPEGCSLPAAFDITFPDHLWTDTPSFVWALEFLSLVEEFRGREDSKRLLLSFLRRTCSDRVGVTHVCCHRGNSIKDNTLLQPERDMAEDDIDEILDEEEEFITSLEDEMLPLDSETLECLRTKWIVMLKERYQEQLEAAERARKQNNYYKKPIKETFEVDEKNDTFHHVFPSDYILPIPPCVTRDMAAYVIWLEHQYFRSKGTWDVDQREAWYKRRIDWFVELMQIMEVAIMTLTEKVDSIISYTSWEDRDSPDKDLIVGHFTASVQSSVNWYKHD</sequence>
<dbReference type="SMART" id="SM00248">
    <property type="entry name" value="ANK"/>
    <property type="match status" value="4"/>
</dbReference>
<organism evidence="5 6">
    <name type="scientific">Aspergillus puulaauensis</name>
    <dbReference type="NCBI Taxonomy" id="1220207"/>
    <lineage>
        <taxon>Eukaryota</taxon>
        <taxon>Fungi</taxon>
        <taxon>Dikarya</taxon>
        <taxon>Ascomycota</taxon>
        <taxon>Pezizomycotina</taxon>
        <taxon>Eurotiomycetes</taxon>
        <taxon>Eurotiomycetidae</taxon>
        <taxon>Eurotiales</taxon>
        <taxon>Aspergillaceae</taxon>
        <taxon>Aspergillus</taxon>
    </lineage>
</organism>
<dbReference type="PANTHER" id="PTHR24123:SF33">
    <property type="entry name" value="PROTEIN HOS4"/>
    <property type="match status" value="1"/>
</dbReference>
<dbReference type="PANTHER" id="PTHR24123">
    <property type="entry name" value="ANKYRIN REPEAT-CONTAINING"/>
    <property type="match status" value="1"/>
</dbReference>
<dbReference type="KEGG" id="apuu:APUU_21264A"/>
<dbReference type="Gene3D" id="1.25.40.20">
    <property type="entry name" value="Ankyrin repeat-containing domain"/>
    <property type="match status" value="2"/>
</dbReference>
<dbReference type="InterPro" id="IPR051165">
    <property type="entry name" value="Multifunctional_ANK_Repeat"/>
</dbReference>
<gene>
    <name evidence="5" type="ORF">APUU_21264A</name>
</gene>
<dbReference type="Proteomes" id="UP000654913">
    <property type="component" value="Chromosome 2"/>
</dbReference>
<evidence type="ECO:0000256" key="1">
    <source>
        <dbReference type="ARBA" id="ARBA00022737"/>
    </source>
</evidence>
<protein>
    <recommendedName>
        <fullName evidence="7">Ankyrin repeat-containing domain protein</fullName>
    </recommendedName>
</protein>
<reference evidence="5" key="2">
    <citation type="submission" date="2021-02" db="EMBL/GenBank/DDBJ databases">
        <title>Aspergillus puulaauensis MK2 genome sequence.</title>
        <authorList>
            <person name="Futagami T."/>
            <person name="Mori K."/>
            <person name="Kadooka C."/>
            <person name="Tanaka T."/>
        </authorList>
    </citation>
    <scope>NUCLEOTIDE SEQUENCE</scope>
    <source>
        <strain evidence="5">MK2</strain>
    </source>
</reference>
<dbReference type="GeneID" id="64970837"/>
<reference evidence="5" key="1">
    <citation type="submission" date="2021-01" db="EMBL/GenBank/DDBJ databases">
        <authorList>
            <consortium name="Aspergillus puulaauensis MK2 genome sequencing consortium"/>
            <person name="Kazuki M."/>
            <person name="Futagami T."/>
        </authorList>
    </citation>
    <scope>NUCLEOTIDE SEQUENCE</scope>
    <source>
        <strain evidence="5">MK2</strain>
    </source>
</reference>
<dbReference type="InterPro" id="IPR036770">
    <property type="entry name" value="Ankyrin_rpt-contain_sf"/>
</dbReference>
<evidence type="ECO:0000313" key="5">
    <source>
        <dbReference type="EMBL" id="BCS20832.1"/>
    </source>
</evidence>
<name>A0A7R8AJP4_9EURO</name>
<dbReference type="EMBL" id="AP024444">
    <property type="protein sequence ID" value="BCS20832.1"/>
    <property type="molecule type" value="Genomic_DNA"/>
</dbReference>